<dbReference type="EMBL" id="JACEFO010002459">
    <property type="protein sequence ID" value="KAF8659482.1"/>
    <property type="molecule type" value="Genomic_DNA"/>
</dbReference>
<evidence type="ECO:0000313" key="2">
    <source>
        <dbReference type="EMBL" id="KAF8659482.1"/>
    </source>
</evidence>
<proteinExistence type="predicted"/>
<evidence type="ECO:0000313" key="3">
    <source>
        <dbReference type="Proteomes" id="UP000636709"/>
    </source>
</evidence>
<dbReference type="OrthoDB" id="1899115at2759"/>
<name>A0A835ADH5_9POAL</name>
<organism evidence="2 3">
    <name type="scientific">Digitaria exilis</name>
    <dbReference type="NCBI Taxonomy" id="1010633"/>
    <lineage>
        <taxon>Eukaryota</taxon>
        <taxon>Viridiplantae</taxon>
        <taxon>Streptophyta</taxon>
        <taxon>Embryophyta</taxon>
        <taxon>Tracheophyta</taxon>
        <taxon>Spermatophyta</taxon>
        <taxon>Magnoliopsida</taxon>
        <taxon>Liliopsida</taxon>
        <taxon>Poales</taxon>
        <taxon>Poaceae</taxon>
        <taxon>PACMAD clade</taxon>
        <taxon>Panicoideae</taxon>
        <taxon>Panicodae</taxon>
        <taxon>Paniceae</taxon>
        <taxon>Anthephorinae</taxon>
        <taxon>Digitaria</taxon>
    </lineage>
</organism>
<keyword evidence="3" id="KW-1185">Reference proteome</keyword>
<accession>A0A835ADH5</accession>
<feature type="region of interest" description="Disordered" evidence="1">
    <location>
        <begin position="1"/>
        <end position="22"/>
    </location>
</feature>
<sequence length="108" mass="11522">MIGLPPAMARHPSPGAQEPFEYVKGDDGRTVIKATSEFLIGTIASLSKDGKEGEGDTGGEAECAGVAVQHARAEEALRAASGCREGRAWLPRLDTIKERKGRMQRSQT</sequence>
<protein>
    <submittedName>
        <fullName evidence="2">Uncharacterized protein</fullName>
    </submittedName>
</protein>
<evidence type="ECO:0000256" key="1">
    <source>
        <dbReference type="SAM" id="MobiDB-lite"/>
    </source>
</evidence>
<gene>
    <name evidence="2" type="ORF">HU200_058452</name>
</gene>
<dbReference type="AlphaFoldDB" id="A0A835ADH5"/>
<reference evidence="2" key="1">
    <citation type="submission" date="2020-07" db="EMBL/GenBank/DDBJ databases">
        <title>Genome sequence and genetic diversity analysis of an under-domesticated orphan crop, white fonio (Digitaria exilis).</title>
        <authorList>
            <person name="Bennetzen J.L."/>
            <person name="Chen S."/>
            <person name="Ma X."/>
            <person name="Wang X."/>
            <person name="Yssel A.E.J."/>
            <person name="Chaluvadi S.R."/>
            <person name="Johnson M."/>
            <person name="Gangashetty P."/>
            <person name="Hamidou F."/>
            <person name="Sanogo M.D."/>
            <person name="Zwaenepoel A."/>
            <person name="Wallace J."/>
            <person name="Van De Peer Y."/>
            <person name="Van Deynze A."/>
        </authorList>
    </citation>
    <scope>NUCLEOTIDE SEQUENCE</scope>
    <source>
        <tissue evidence="2">Leaves</tissue>
    </source>
</reference>
<comment type="caution">
    <text evidence="2">The sequence shown here is derived from an EMBL/GenBank/DDBJ whole genome shotgun (WGS) entry which is preliminary data.</text>
</comment>
<dbReference type="Proteomes" id="UP000636709">
    <property type="component" value="Unassembled WGS sequence"/>
</dbReference>